<dbReference type="AlphaFoldDB" id="A0A1L8CUH2"/>
<evidence type="ECO:0000259" key="4">
    <source>
        <dbReference type="Pfam" id="PF00205"/>
    </source>
</evidence>
<dbReference type="SUPFAM" id="SSF52518">
    <property type="entry name" value="Thiamin diphosphate-binding fold (THDP-binding)"/>
    <property type="match status" value="2"/>
</dbReference>
<feature type="domain" description="Thiamine pyrophosphate enzyme central" evidence="4">
    <location>
        <begin position="201"/>
        <end position="336"/>
    </location>
</feature>
<evidence type="ECO:0000313" key="7">
    <source>
        <dbReference type="EMBL" id="GAV22605.1"/>
    </source>
</evidence>
<dbReference type="Proteomes" id="UP000187485">
    <property type="component" value="Unassembled WGS sequence"/>
</dbReference>
<evidence type="ECO:0008006" key="9">
    <source>
        <dbReference type="Google" id="ProtNLM"/>
    </source>
</evidence>
<dbReference type="GO" id="GO:0009097">
    <property type="term" value="P:isoleucine biosynthetic process"/>
    <property type="evidence" value="ECO:0007669"/>
    <property type="project" value="TreeGrafter"/>
</dbReference>
<dbReference type="GO" id="GO:0000287">
    <property type="term" value="F:magnesium ion binding"/>
    <property type="evidence" value="ECO:0007669"/>
    <property type="project" value="InterPro"/>
</dbReference>
<keyword evidence="2 3" id="KW-0786">Thiamine pyrophosphate</keyword>
<dbReference type="PANTHER" id="PTHR18968">
    <property type="entry name" value="THIAMINE PYROPHOSPHATE ENZYMES"/>
    <property type="match status" value="1"/>
</dbReference>
<dbReference type="InterPro" id="IPR045229">
    <property type="entry name" value="TPP_enz"/>
</dbReference>
<evidence type="ECO:0000313" key="8">
    <source>
        <dbReference type="Proteomes" id="UP000187485"/>
    </source>
</evidence>
<gene>
    <name evidence="7" type="ORF">cpu_11150</name>
</gene>
<feature type="domain" description="Thiamine pyrophosphate enzyme N-terminal TPP-binding" evidence="6">
    <location>
        <begin position="3"/>
        <end position="106"/>
    </location>
</feature>
<evidence type="ECO:0000259" key="5">
    <source>
        <dbReference type="Pfam" id="PF02775"/>
    </source>
</evidence>
<dbReference type="STRING" id="870242.cpu_11150"/>
<evidence type="ECO:0000256" key="1">
    <source>
        <dbReference type="ARBA" id="ARBA00007812"/>
    </source>
</evidence>
<dbReference type="InterPro" id="IPR011766">
    <property type="entry name" value="TPP_enzyme_TPP-bd"/>
</dbReference>
<evidence type="ECO:0000256" key="2">
    <source>
        <dbReference type="ARBA" id="ARBA00023052"/>
    </source>
</evidence>
<evidence type="ECO:0000256" key="3">
    <source>
        <dbReference type="RuleBase" id="RU362132"/>
    </source>
</evidence>
<dbReference type="FunFam" id="3.40.50.970:FF:000007">
    <property type="entry name" value="Acetolactate synthase"/>
    <property type="match status" value="1"/>
</dbReference>
<dbReference type="CDD" id="cd07035">
    <property type="entry name" value="TPP_PYR_POX_like"/>
    <property type="match status" value="1"/>
</dbReference>
<dbReference type="Gene3D" id="3.40.50.1220">
    <property type="entry name" value="TPP-binding domain"/>
    <property type="match status" value="1"/>
</dbReference>
<dbReference type="InterPro" id="IPR012001">
    <property type="entry name" value="Thiamin_PyroP_enz_TPP-bd_dom"/>
</dbReference>
<organism evidence="7 8">
    <name type="scientific">Carboxydothermus pertinax</name>
    <dbReference type="NCBI Taxonomy" id="870242"/>
    <lineage>
        <taxon>Bacteria</taxon>
        <taxon>Bacillati</taxon>
        <taxon>Bacillota</taxon>
        <taxon>Clostridia</taxon>
        <taxon>Thermoanaerobacterales</taxon>
        <taxon>Thermoanaerobacteraceae</taxon>
        <taxon>Carboxydothermus</taxon>
    </lineage>
</organism>
<dbReference type="InterPro" id="IPR029035">
    <property type="entry name" value="DHS-like_NAD/FAD-binding_dom"/>
</dbReference>
<dbReference type="GO" id="GO:0003984">
    <property type="term" value="F:acetolactate synthase activity"/>
    <property type="evidence" value="ECO:0007669"/>
    <property type="project" value="TreeGrafter"/>
</dbReference>
<evidence type="ECO:0000259" key="6">
    <source>
        <dbReference type="Pfam" id="PF02776"/>
    </source>
</evidence>
<dbReference type="Pfam" id="PF00205">
    <property type="entry name" value="TPP_enzyme_M"/>
    <property type="match status" value="1"/>
</dbReference>
<accession>A0A1L8CUH2</accession>
<reference evidence="8" key="1">
    <citation type="submission" date="2016-12" db="EMBL/GenBank/DDBJ databases">
        <title>Draft Genome Sequences od Carboxydothermus pertinax and islandicus, Hydrogenogenic Carboxydotrophic Bacteria.</title>
        <authorList>
            <person name="Fukuyama Y."/>
            <person name="Ohmae K."/>
            <person name="Yoneda Y."/>
            <person name="Yoshida T."/>
            <person name="Sako Y."/>
        </authorList>
    </citation>
    <scope>NUCLEOTIDE SEQUENCE [LARGE SCALE GENOMIC DNA]</scope>
    <source>
        <strain evidence="8">Ug1</strain>
    </source>
</reference>
<dbReference type="GO" id="GO:0050660">
    <property type="term" value="F:flavin adenine dinucleotide binding"/>
    <property type="evidence" value="ECO:0007669"/>
    <property type="project" value="TreeGrafter"/>
</dbReference>
<dbReference type="Gene3D" id="3.40.50.970">
    <property type="match status" value="2"/>
</dbReference>
<dbReference type="Pfam" id="PF02775">
    <property type="entry name" value="TPP_enzyme_C"/>
    <property type="match status" value="1"/>
</dbReference>
<dbReference type="OrthoDB" id="4494979at2"/>
<dbReference type="InterPro" id="IPR029061">
    <property type="entry name" value="THDP-binding"/>
</dbReference>
<dbReference type="EMBL" id="BDJK01000015">
    <property type="protein sequence ID" value="GAV22605.1"/>
    <property type="molecule type" value="Genomic_DNA"/>
</dbReference>
<dbReference type="GO" id="GO:0030976">
    <property type="term" value="F:thiamine pyrophosphate binding"/>
    <property type="evidence" value="ECO:0007669"/>
    <property type="project" value="InterPro"/>
</dbReference>
<dbReference type="RefSeq" id="WP_075859084.1">
    <property type="nucleotide sequence ID" value="NZ_BDJK01000015.1"/>
</dbReference>
<name>A0A1L8CUH2_9THEO</name>
<dbReference type="InterPro" id="IPR012000">
    <property type="entry name" value="Thiamin_PyroP_enz_cen_dom"/>
</dbReference>
<sequence length="598" mass="67091">MIKVSDFVIKKLYEHGIENVFLISGGGAMHLVDSVGKNKKIKYICCHHEQACAMAAEGYFRASGKMAAVIVTTGPGGTNTITGLIGEWLDSIPVLYISGQVKTETTIKKYSGIGLRQLGDQEINIIDIVKPVTKYAVMIEKPEEIKYHLDKAIFIAKEGRPGPVWIDIPLDIQGSYLNEEKLINYEPPKVNINISEINSKVERIINELLQAKKPVIIGGHGVRLANAQQEYLDLIKILKAPVLSTFNGFDLVPSNHPFYVGQIGTIGSRAGNIALQNADFALFIGTRNNIRQVGFNWKDFARRAKKIVIDIDEAELKKPTIVPDIALLSDAKVFLQIILEKIKNYNIPDWSKWLAWCLEKKNKYPNVLEEYKNIKKFIHPYYFINTLSKVLKNDEIVVTGNGTACVVYFQAAEVKNGQRIFWNSGCASMGYDLPAAIGAAIANPRKRIICLAGDGSIQMNIQELETIRYYNLPIKIFVLNNNGYHSIRQTQDNYFNGHYVACDPKTGVGLPDIRKIGRAYGLKTHLLSNHRGLKEKLTKILNEKGGSLTEVKLTDNYIFAPKQSSVKLEDGRIISKPLEDMYPFLDLDEMKKNIFNLD</sequence>
<feature type="domain" description="Thiamine pyrophosphate enzyme TPP-binding" evidence="5">
    <location>
        <begin position="402"/>
        <end position="550"/>
    </location>
</feature>
<protein>
    <recommendedName>
        <fullName evidence="9">Acetolactate synthase</fullName>
    </recommendedName>
</protein>
<dbReference type="PROSITE" id="PS00187">
    <property type="entry name" value="TPP_ENZYMES"/>
    <property type="match status" value="1"/>
</dbReference>
<keyword evidence="8" id="KW-1185">Reference proteome</keyword>
<comment type="caution">
    <text evidence="7">The sequence shown here is derived from an EMBL/GenBank/DDBJ whole genome shotgun (WGS) entry which is preliminary data.</text>
</comment>
<proteinExistence type="inferred from homology"/>
<dbReference type="GO" id="GO:0009099">
    <property type="term" value="P:L-valine biosynthetic process"/>
    <property type="evidence" value="ECO:0007669"/>
    <property type="project" value="TreeGrafter"/>
</dbReference>
<comment type="similarity">
    <text evidence="1 3">Belongs to the TPP enzyme family.</text>
</comment>
<dbReference type="Pfam" id="PF02776">
    <property type="entry name" value="TPP_enzyme_N"/>
    <property type="match status" value="1"/>
</dbReference>
<dbReference type="GO" id="GO:0005948">
    <property type="term" value="C:acetolactate synthase complex"/>
    <property type="evidence" value="ECO:0007669"/>
    <property type="project" value="TreeGrafter"/>
</dbReference>
<dbReference type="SUPFAM" id="SSF52467">
    <property type="entry name" value="DHS-like NAD/FAD-binding domain"/>
    <property type="match status" value="1"/>
</dbReference>
<dbReference type="InterPro" id="IPR000399">
    <property type="entry name" value="TPP-bd_CS"/>
</dbReference>
<dbReference type="CDD" id="cd00568">
    <property type="entry name" value="TPP_enzymes"/>
    <property type="match status" value="1"/>
</dbReference>
<dbReference type="PANTHER" id="PTHR18968:SF142">
    <property type="entry name" value="ACETOLACTATE SYNTHASE"/>
    <property type="match status" value="1"/>
</dbReference>